<proteinExistence type="predicted"/>
<dbReference type="InterPro" id="IPR003593">
    <property type="entry name" value="AAA+_ATPase"/>
</dbReference>
<evidence type="ECO:0000259" key="2">
    <source>
        <dbReference type="SMART" id="SM00382"/>
    </source>
</evidence>
<dbReference type="Pfam" id="PF22738">
    <property type="entry name" value="NNH7"/>
    <property type="match status" value="1"/>
</dbReference>
<dbReference type="Pfam" id="PF00004">
    <property type="entry name" value="AAA"/>
    <property type="match status" value="1"/>
</dbReference>
<dbReference type="GO" id="GO:0016887">
    <property type="term" value="F:ATP hydrolysis activity"/>
    <property type="evidence" value="ECO:0007669"/>
    <property type="project" value="InterPro"/>
</dbReference>
<accession>A0A8J3QB82</accession>
<comment type="caution">
    <text evidence="3">The sequence shown here is derived from an EMBL/GenBank/DDBJ whole genome shotgun (WGS) entry which is preliminary data.</text>
</comment>
<dbReference type="InterPro" id="IPR003959">
    <property type="entry name" value="ATPase_AAA_core"/>
</dbReference>
<dbReference type="SUPFAM" id="SSF52540">
    <property type="entry name" value="P-loop containing nucleoside triphosphate hydrolases"/>
    <property type="match status" value="1"/>
</dbReference>
<dbReference type="Gene3D" id="3.40.50.300">
    <property type="entry name" value="P-loop containing nucleotide triphosphate hydrolases"/>
    <property type="match status" value="1"/>
</dbReference>
<sequence>MVKDGWVGSKISFAEIKDLAAKDRWDQELITGLDRFLGVSLLLTPAVMGPTGLFALELLQPKDELIKLARAASKRLLSGKPGDFLARHQRLNAAHLLLHYSAFFEAIELEAPQLARAMALTDEERQRLVERALSNPDEAMGVPEFMPPAQGSVGEHGWRHERYRLLALRYLKFVSELAAWEAIDATTQRSLELMLWDKVVARAMELFDAQYLELLIEVPAFAKWAEIYEFTRLRKLTADLSEATLARVAEVAESAKTIDVGLANLQSLIEANALAVADRPEQAQKVARALAKAYAARIEEPVIVDKFHDSGVRLTYPKRREAYVPQAFQALRHLDPASKLELEPAWLDTPVHDDLGHYLVTCLESVLSTQTPLLVLGHPGSGKSLLTEMLAATLGEQYHPIRIELRDADADADLQDQIELRIRHLTGYDVNWASYAEALAVTPPVIILDGYDELLQASGRVFSNYLNKVQSFQRREALHGRPVRVIVTSRITLIDKAAVPIGSTVVRLLDFDQSRRDLWTRVWNEVNRGFFAHQGIEPFLVDAGSRVIQLAAQPLLLLMLAVYDSAGNGLRDAQLDRTSLYHSLLTRFIERERTKGDGAEAFAALSADQQRQQIELDLERLGVAAIGMFNRRALHIQGNELNRDIAHFKLSQPVEVAHGQPLTQAELLLGSFFFIHESKSHVVSAEPVAFEFLHNTFGEFLTADFLLRRVLSETSMLRKLSGDRQFEALRLQRLAEPESDWYSRTMFTSVHTRPVVLTMMHEWLPHRLAEEGRSPEHFEADLAALALRQTDLVLNGVVPGPIARPADNGFGSLPLLGHLAVYSLNMILLWAHLTRTEVEFDERMMTVDTADCRPWDRLTHLWRSWFALDTLASLPHSLRSTRNGGRVWVSRPVVARDTSNRLDAAWAVAGALADGIAYGTAVVCAYEAGNVSHEMLPTAARTLAQEGISIDAVVEAKLAQRGVVSVAKDAFALPEVVAPGPHLRPTLVTLLEVVDRACSVDEQASLGSMPGPSFSDCMAHSRYESALMVRHFTQFLGPGWAHRFLSAIIESDPGNVSTLLRSPFAAPLLLQAAHNCDPFRDGLDSLGDAADVAGAAQDLATAVALCLYAQAAGFPELEAAAWQRTEGLLSAGARLHNLQAEPLTEIIEAALDGRELADLSRQAQIETLAAAMLAEADTRARSRRLQVLELRLAARTSSGLAKLDADHRYLSASNLVDRGDLAAILRLCCEIDDAHPIRALFGTHATMAQTAIVKYYERVRPEALTVQEAADLERLSLTPRSGGRGPGLRSVRPQRVPAPRDDPDRTAAR</sequence>
<dbReference type="Proteomes" id="UP000612899">
    <property type="component" value="Unassembled WGS sequence"/>
</dbReference>
<evidence type="ECO:0000313" key="3">
    <source>
        <dbReference type="EMBL" id="GIH07589.1"/>
    </source>
</evidence>
<feature type="domain" description="AAA+ ATPase" evidence="2">
    <location>
        <begin position="369"/>
        <end position="512"/>
    </location>
</feature>
<keyword evidence="4" id="KW-1185">Reference proteome</keyword>
<evidence type="ECO:0000256" key="1">
    <source>
        <dbReference type="SAM" id="MobiDB-lite"/>
    </source>
</evidence>
<name>A0A8J3QB82_9ACTN</name>
<feature type="compositionally biased region" description="Basic and acidic residues" evidence="1">
    <location>
        <begin position="1298"/>
        <end position="1309"/>
    </location>
</feature>
<gene>
    <name evidence="3" type="ORF">Rhe02_56560</name>
</gene>
<feature type="region of interest" description="Disordered" evidence="1">
    <location>
        <begin position="1275"/>
        <end position="1309"/>
    </location>
</feature>
<reference evidence="3" key="1">
    <citation type="submission" date="2021-01" db="EMBL/GenBank/DDBJ databases">
        <title>Whole genome shotgun sequence of Rhizocola hellebori NBRC 109834.</title>
        <authorList>
            <person name="Komaki H."/>
            <person name="Tamura T."/>
        </authorList>
    </citation>
    <scope>NUCLEOTIDE SEQUENCE</scope>
    <source>
        <strain evidence="3">NBRC 109834</strain>
    </source>
</reference>
<dbReference type="RefSeq" id="WP_203911374.1">
    <property type="nucleotide sequence ID" value="NZ_BONY01000038.1"/>
</dbReference>
<protein>
    <recommendedName>
        <fullName evidence="2">AAA+ ATPase domain-containing protein</fullName>
    </recommendedName>
</protein>
<dbReference type="SMART" id="SM00382">
    <property type="entry name" value="AAA"/>
    <property type="match status" value="1"/>
</dbReference>
<evidence type="ECO:0000313" key="4">
    <source>
        <dbReference type="Proteomes" id="UP000612899"/>
    </source>
</evidence>
<dbReference type="InterPro" id="IPR054567">
    <property type="entry name" value="NNH7"/>
</dbReference>
<dbReference type="EMBL" id="BONY01000038">
    <property type="protein sequence ID" value="GIH07589.1"/>
    <property type="molecule type" value="Genomic_DNA"/>
</dbReference>
<dbReference type="InterPro" id="IPR027417">
    <property type="entry name" value="P-loop_NTPase"/>
</dbReference>
<feature type="compositionally biased region" description="Low complexity" evidence="1">
    <location>
        <begin position="1276"/>
        <end position="1293"/>
    </location>
</feature>
<organism evidence="3 4">
    <name type="scientific">Rhizocola hellebori</name>
    <dbReference type="NCBI Taxonomy" id="1392758"/>
    <lineage>
        <taxon>Bacteria</taxon>
        <taxon>Bacillati</taxon>
        <taxon>Actinomycetota</taxon>
        <taxon>Actinomycetes</taxon>
        <taxon>Micromonosporales</taxon>
        <taxon>Micromonosporaceae</taxon>
        <taxon>Rhizocola</taxon>
    </lineage>
</organism>
<dbReference type="GO" id="GO:0005524">
    <property type="term" value="F:ATP binding"/>
    <property type="evidence" value="ECO:0007669"/>
    <property type="project" value="InterPro"/>
</dbReference>